<name>A0A2S8G8H9_9BACT</name>
<keyword evidence="1" id="KW-0645">Protease</keyword>
<organism evidence="1 2">
    <name type="scientific">Blastopirellula marina</name>
    <dbReference type="NCBI Taxonomy" id="124"/>
    <lineage>
        <taxon>Bacteria</taxon>
        <taxon>Pseudomonadati</taxon>
        <taxon>Planctomycetota</taxon>
        <taxon>Planctomycetia</taxon>
        <taxon>Pirellulales</taxon>
        <taxon>Pirellulaceae</taxon>
        <taxon>Blastopirellula</taxon>
    </lineage>
</organism>
<keyword evidence="1" id="KW-0378">Hydrolase</keyword>
<accession>A0A2S8G8H9</accession>
<keyword evidence="1" id="KW-0121">Carboxypeptidase</keyword>
<evidence type="ECO:0000313" key="2">
    <source>
        <dbReference type="Proteomes" id="UP000238322"/>
    </source>
</evidence>
<dbReference type="GO" id="GO:0004180">
    <property type="term" value="F:carboxypeptidase activity"/>
    <property type="evidence" value="ECO:0007669"/>
    <property type="project" value="UniProtKB-KW"/>
</dbReference>
<protein>
    <submittedName>
        <fullName evidence="1">Carboxypeptidase regulatory-like domain-containing protein</fullName>
    </submittedName>
</protein>
<dbReference type="EMBL" id="PUHY01000001">
    <property type="protein sequence ID" value="PQO40610.1"/>
    <property type="molecule type" value="Genomic_DNA"/>
</dbReference>
<proteinExistence type="predicted"/>
<comment type="caution">
    <text evidence="1">The sequence shown here is derived from an EMBL/GenBank/DDBJ whole genome shotgun (WGS) entry which is preliminary data.</text>
</comment>
<gene>
    <name evidence="1" type="ORF">C5Y83_01395</name>
</gene>
<reference evidence="1 2" key="1">
    <citation type="submission" date="2018-02" db="EMBL/GenBank/DDBJ databases">
        <title>Comparative genomes isolates from brazilian mangrove.</title>
        <authorList>
            <person name="Araujo J.E."/>
            <person name="Taketani R.G."/>
            <person name="Silva M.C.P."/>
            <person name="Loureco M.V."/>
            <person name="Andreote F.D."/>
        </authorList>
    </citation>
    <scope>NUCLEOTIDE SEQUENCE [LARGE SCALE GENOMIC DNA]</scope>
    <source>
        <strain evidence="1 2">Hex-1 MGV</strain>
    </source>
</reference>
<dbReference type="AlphaFoldDB" id="A0A2S8G8H9"/>
<dbReference type="Proteomes" id="UP000238322">
    <property type="component" value="Unassembled WGS sequence"/>
</dbReference>
<evidence type="ECO:0000313" key="1">
    <source>
        <dbReference type="EMBL" id="PQO40610.1"/>
    </source>
</evidence>
<sequence>MCAIAGCGDPNMPPVGEVHGQVTLNGEPVADCQVEFVPLAGGRSSSAMTDNNGQYVLKYKGNAEGALLGKHRVRLVTARGATRDDHGRVTKPGIKEKLPKEYNEETTQEVEVTDGDNPIDFTIVTK</sequence>